<protein>
    <recommendedName>
        <fullName evidence="3">F-box domain-containing protein</fullName>
    </recommendedName>
</protein>
<dbReference type="EMBL" id="ML211360">
    <property type="protein sequence ID" value="TFK83856.1"/>
    <property type="molecule type" value="Genomic_DNA"/>
</dbReference>
<evidence type="ECO:0000313" key="2">
    <source>
        <dbReference type="Proteomes" id="UP000308197"/>
    </source>
</evidence>
<gene>
    <name evidence="1" type="ORF">K466DRAFT_497675</name>
</gene>
<dbReference type="InParanoid" id="A0A5C3P2H3"/>
<evidence type="ECO:0008006" key="3">
    <source>
        <dbReference type="Google" id="ProtNLM"/>
    </source>
</evidence>
<keyword evidence="2" id="KW-1185">Reference proteome</keyword>
<evidence type="ECO:0000313" key="1">
    <source>
        <dbReference type="EMBL" id="TFK83856.1"/>
    </source>
</evidence>
<dbReference type="SUPFAM" id="SSF81383">
    <property type="entry name" value="F-box domain"/>
    <property type="match status" value="1"/>
</dbReference>
<dbReference type="Proteomes" id="UP000308197">
    <property type="component" value="Unassembled WGS sequence"/>
</dbReference>
<name>A0A5C3P2H3_9APHY</name>
<accession>A0A5C3P2H3</accession>
<feature type="non-terminal residue" evidence="1">
    <location>
        <position position="59"/>
    </location>
</feature>
<dbReference type="InterPro" id="IPR036047">
    <property type="entry name" value="F-box-like_dom_sf"/>
</dbReference>
<organism evidence="1 2">
    <name type="scientific">Polyporus arcularius HHB13444</name>
    <dbReference type="NCBI Taxonomy" id="1314778"/>
    <lineage>
        <taxon>Eukaryota</taxon>
        <taxon>Fungi</taxon>
        <taxon>Dikarya</taxon>
        <taxon>Basidiomycota</taxon>
        <taxon>Agaricomycotina</taxon>
        <taxon>Agaricomycetes</taxon>
        <taxon>Polyporales</taxon>
        <taxon>Polyporaceae</taxon>
        <taxon>Polyporus</taxon>
    </lineage>
</organism>
<sequence length="59" mass="6522">MQSLECHGPERGGRTLPGEVTDNIIDHLYGDTKTLLATALVCRSWLPASQNNLFYITTC</sequence>
<reference evidence="1 2" key="1">
    <citation type="journal article" date="2019" name="Nat. Ecol. Evol.">
        <title>Megaphylogeny resolves global patterns of mushroom evolution.</title>
        <authorList>
            <person name="Varga T."/>
            <person name="Krizsan K."/>
            <person name="Foldi C."/>
            <person name="Dima B."/>
            <person name="Sanchez-Garcia M."/>
            <person name="Sanchez-Ramirez S."/>
            <person name="Szollosi G.J."/>
            <person name="Szarkandi J.G."/>
            <person name="Papp V."/>
            <person name="Albert L."/>
            <person name="Andreopoulos W."/>
            <person name="Angelini C."/>
            <person name="Antonin V."/>
            <person name="Barry K.W."/>
            <person name="Bougher N.L."/>
            <person name="Buchanan P."/>
            <person name="Buyck B."/>
            <person name="Bense V."/>
            <person name="Catcheside P."/>
            <person name="Chovatia M."/>
            <person name="Cooper J."/>
            <person name="Damon W."/>
            <person name="Desjardin D."/>
            <person name="Finy P."/>
            <person name="Geml J."/>
            <person name="Haridas S."/>
            <person name="Hughes K."/>
            <person name="Justo A."/>
            <person name="Karasinski D."/>
            <person name="Kautmanova I."/>
            <person name="Kiss B."/>
            <person name="Kocsube S."/>
            <person name="Kotiranta H."/>
            <person name="LaButti K.M."/>
            <person name="Lechner B.E."/>
            <person name="Liimatainen K."/>
            <person name="Lipzen A."/>
            <person name="Lukacs Z."/>
            <person name="Mihaltcheva S."/>
            <person name="Morgado L.N."/>
            <person name="Niskanen T."/>
            <person name="Noordeloos M.E."/>
            <person name="Ohm R.A."/>
            <person name="Ortiz-Santana B."/>
            <person name="Ovrebo C."/>
            <person name="Racz N."/>
            <person name="Riley R."/>
            <person name="Savchenko A."/>
            <person name="Shiryaev A."/>
            <person name="Soop K."/>
            <person name="Spirin V."/>
            <person name="Szebenyi C."/>
            <person name="Tomsovsky M."/>
            <person name="Tulloss R.E."/>
            <person name="Uehling J."/>
            <person name="Grigoriev I.V."/>
            <person name="Vagvolgyi C."/>
            <person name="Papp T."/>
            <person name="Martin F.M."/>
            <person name="Miettinen O."/>
            <person name="Hibbett D.S."/>
            <person name="Nagy L.G."/>
        </authorList>
    </citation>
    <scope>NUCLEOTIDE SEQUENCE [LARGE SCALE GENOMIC DNA]</scope>
    <source>
        <strain evidence="1 2">HHB13444</strain>
    </source>
</reference>
<proteinExistence type="predicted"/>
<dbReference type="AlphaFoldDB" id="A0A5C3P2H3"/>